<evidence type="ECO:0000313" key="2">
    <source>
        <dbReference type="Proteomes" id="UP000059680"/>
    </source>
</evidence>
<reference evidence="1 2" key="2">
    <citation type="journal article" date="2013" name="Plant Cell Physiol.">
        <title>Rice Annotation Project Database (RAP-DB): an integrative and interactive database for rice genomics.</title>
        <authorList>
            <person name="Sakai H."/>
            <person name="Lee S.S."/>
            <person name="Tanaka T."/>
            <person name="Numa H."/>
            <person name="Kim J."/>
            <person name="Kawahara Y."/>
            <person name="Wakimoto H."/>
            <person name="Yang C.C."/>
            <person name="Iwamoto M."/>
            <person name="Abe T."/>
            <person name="Yamada Y."/>
            <person name="Muto A."/>
            <person name="Inokuchi H."/>
            <person name="Ikemura T."/>
            <person name="Matsumoto T."/>
            <person name="Sasaki T."/>
            <person name="Itoh T."/>
        </authorList>
    </citation>
    <scope>NUCLEOTIDE SEQUENCE [LARGE SCALE GENOMIC DNA]</scope>
    <source>
        <strain evidence="2">cv. Nipponbare</strain>
    </source>
</reference>
<dbReference type="Gramene" id="Os07t0176401-00">
    <property type="protein sequence ID" value="Os07t0176401-00"/>
    <property type="gene ID" value="Os07g0176401"/>
</dbReference>
<dbReference type="Proteomes" id="UP000059680">
    <property type="component" value="Chromosome 7"/>
</dbReference>
<sequence length="81" mass="9256">MSKVQNSTHQQQNTRKLTVSSTLTSYSCSACMPHHHLHYLICACTSTKGCCFDLNRDHFQEKLQLNNHHPSEVLEVHHPGE</sequence>
<reference evidence="2" key="1">
    <citation type="journal article" date="2005" name="Nature">
        <title>The map-based sequence of the rice genome.</title>
        <authorList>
            <consortium name="International rice genome sequencing project (IRGSP)"/>
            <person name="Matsumoto T."/>
            <person name="Wu J."/>
            <person name="Kanamori H."/>
            <person name="Katayose Y."/>
            <person name="Fujisawa M."/>
            <person name="Namiki N."/>
            <person name="Mizuno H."/>
            <person name="Yamamoto K."/>
            <person name="Antonio B.A."/>
            <person name="Baba T."/>
            <person name="Sakata K."/>
            <person name="Nagamura Y."/>
            <person name="Aoki H."/>
            <person name="Arikawa K."/>
            <person name="Arita K."/>
            <person name="Bito T."/>
            <person name="Chiden Y."/>
            <person name="Fujitsuka N."/>
            <person name="Fukunaka R."/>
            <person name="Hamada M."/>
            <person name="Harada C."/>
            <person name="Hayashi A."/>
            <person name="Hijishita S."/>
            <person name="Honda M."/>
            <person name="Hosokawa S."/>
            <person name="Ichikawa Y."/>
            <person name="Idonuma A."/>
            <person name="Iijima M."/>
            <person name="Ikeda M."/>
            <person name="Ikeno M."/>
            <person name="Ito K."/>
            <person name="Ito S."/>
            <person name="Ito T."/>
            <person name="Ito Y."/>
            <person name="Ito Y."/>
            <person name="Iwabuchi A."/>
            <person name="Kamiya K."/>
            <person name="Karasawa W."/>
            <person name="Kurita K."/>
            <person name="Katagiri S."/>
            <person name="Kikuta A."/>
            <person name="Kobayashi H."/>
            <person name="Kobayashi N."/>
            <person name="Machita K."/>
            <person name="Maehara T."/>
            <person name="Masukawa M."/>
            <person name="Mizubayashi T."/>
            <person name="Mukai Y."/>
            <person name="Nagasaki H."/>
            <person name="Nagata Y."/>
            <person name="Naito S."/>
            <person name="Nakashima M."/>
            <person name="Nakama Y."/>
            <person name="Nakamichi Y."/>
            <person name="Nakamura M."/>
            <person name="Meguro A."/>
            <person name="Negishi M."/>
            <person name="Ohta I."/>
            <person name="Ohta T."/>
            <person name="Okamoto M."/>
            <person name="Ono N."/>
            <person name="Saji S."/>
            <person name="Sakaguchi M."/>
            <person name="Sakai K."/>
            <person name="Shibata M."/>
            <person name="Shimokawa T."/>
            <person name="Song J."/>
            <person name="Takazaki Y."/>
            <person name="Terasawa K."/>
            <person name="Tsugane M."/>
            <person name="Tsuji K."/>
            <person name="Ueda S."/>
            <person name="Waki K."/>
            <person name="Yamagata H."/>
            <person name="Yamamoto M."/>
            <person name="Yamamoto S."/>
            <person name="Yamane H."/>
            <person name="Yoshiki S."/>
            <person name="Yoshihara R."/>
            <person name="Yukawa K."/>
            <person name="Zhong H."/>
            <person name="Yano M."/>
            <person name="Yuan Q."/>
            <person name="Ouyang S."/>
            <person name="Liu J."/>
            <person name="Jones K.M."/>
            <person name="Gansberger K."/>
            <person name="Moffat K."/>
            <person name="Hill J."/>
            <person name="Bera J."/>
            <person name="Fadrosh D."/>
            <person name="Jin S."/>
            <person name="Johri S."/>
            <person name="Kim M."/>
            <person name="Overton L."/>
            <person name="Reardon M."/>
            <person name="Tsitrin T."/>
            <person name="Vuong H."/>
            <person name="Weaver B."/>
            <person name="Ciecko A."/>
            <person name="Tallon L."/>
            <person name="Jackson J."/>
            <person name="Pai G."/>
            <person name="Aken S.V."/>
            <person name="Utterback T."/>
            <person name="Reidmuller S."/>
            <person name="Feldblyum T."/>
            <person name="Hsiao J."/>
            <person name="Zismann V."/>
            <person name="Iobst S."/>
            <person name="de Vazeille A.R."/>
            <person name="Buell C.R."/>
            <person name="Ying K."/>
            <person name="Li Y."/>
            <person name="Lu T."/>
            <person name="Huang Y."/>
            <person name="Zhao Q."/>
            <person name="Feng Q."/>
            <person name="Zhang L."/>
            <person name="Zhu J."/>
            <person name="Weng Q."/>
            <person name="Mu J."/>
            <person name="Lu Y."/>
            <person name="Fan D."/>
            <person name="Liu Y."/>
            <person name="Guan J."/>
            <person name="Zhang Y."/>
            <person name="Yu S."/>
            <person name="Liu X."/>
            <person name="Zhang Y."/>
            <person name="Hong G."/>
            <person name="Han B."/>
            <person name="Choisne N."/>
            <person name="Demange N."/>
            <person name="Orjeda G."/>
            <person name="Samain S."/>
            <person name="Cattolico L."/>
            <person name="Pelletier E."/>
            <person name="Couloux A."/>
            <person name="Segurens B."/>
            <person name="Wincker P."/>
            <person name="D'Hont A."/>
            <person name="Scarpelli C."/>
            <person name="Weissenbach J."/>
            <person name="Salanoubat M."/>
            <person name="Quetier F."/>
            <person name="Yu Y."/>
            <person name="Kim H.R."/>
            <person name="Rambo T."/>
            <person name="Currie J."/>
            <person name="Collura K."/>
            <person name="Luo M."/>
            <person name="Yang T."/>
            <person name="Ammiraju J.S.S."/>
            <person name="Engler F."/>
            <person name="Soderlund C."/>
            <person name="Wing R.A."/>
            <person name="Palmer L.E."/>
            <person name="de la Bastide M."/>
            <person name="Spiegel L."/>
            <person name="Nascimento L."/>
            <person name="Zutavern T."/>
            <person name="O'Shaughnessy A."/>
            <person name="Dike S."/>
            <person name="Dedhia N."/>
            <person name="Preston R."/>
            <person name="Balija V."/>
            <person name="McCombie W.R."/>
            <person name="Chow T."/>
            <person name="Chen H."/>
            <person name="Chung M."/>
            <person name="Chen C."/>
            <person name="Shaw J."/>
            <person name="Wu H."/>
            <person name="Hsiao K."/>
            <person name="Chao Y."/>
            <person name="Chu M."/>
            <person name="Cheng C."/>
            <person name="Hour A."/>
            <person name="Lee P."/>
            <person name="Lin S."/>
            <person name="Lin Y."/>
            <person name="Liou J."/>
            <person name="Liu S."/>
            <person name="Hsing Y."/>
            <person name="Raghuvanshi S."/>
            <person name="Mohanty A."/>
            <person name="Bharti A.K."/>
            <person name="Gaur A."/>
            <person name="Gupta V."/>
            <person name="Kumar D."/>
            <person name="Ravi V."/>
            <person name="Vij S."/>
            <person name="Kapur A."/>
            <person name="Khurana P."/>
            <person name="Khurana P."/>
            <person name="Khurana J.P."/>
            <person name="Tyagi A.K."/>
            <person name="Gaikwad K."/>
            <person name="Singh A."/>
            <person name="Dalal V."/>
            <person name="Srivastava S."/>
            <person name="Dixit A."/>
            <person name="Pal A.K."/>
            <person name="Ghazi I.A."/>
            <person name="Yadav M."/>
            <person name="Pandit A."/>
            <person name="Bhargava A."/>
            <person name="Sureshbabu K."/>
            <person name="Batra K."/>
            <person name="Sharma T.R."/>
            <person name="Mohapatra T."/>
            <person name="Singh N.K."/>
            <person name="Messing J."/>
            <person name="Nelson A.B."/>
            <person name="Fuks G."/>
            <person name="Kavchok S."/>
            <person name="Keizer G."/>
            <person name="Linton E."/>
            <person name="Llaca V."/>
            <person name="Song R."/>
            <person name="Tanyolac B."/>
            <person name="Young S."/>
            <person name="Ho-Il K."/>
            <person name="Hahn J.H."/>
            <person name="Sangsakoo G."/>
            <person name="Vanavichit A."/>
            <person name="de Mattos Luiz.A.T."/>
            <person name="Zimmer P.D."/>
            <person name="Malone G."/>
            <person name="Dellagostin O."/>
            <person name="de Oliveira A.C."/>
            <person name="Bevan M."/>
            <person name="Bancroft I."/>
            <person name="Minx P."/>
            <person name="Cordum H."/>
            <person name="Wilson R."/>
            <person name="Cheng Z."/>
            <person name="Jin W."/>
            <person name="Jiang J."/>
            <person name="Leong S.A."/>
            <person name="Iwama H."/>
            <person name="Gojobori T."/>
            <person name="Itoh T."/>
            <person name="Niimura Y."/>
            <person name="Fujii Y."/>
            <person name="Habara T."/>
            <person name="Sakai H."/>
            <person name="Sato Y."/>
            <person name="Wilson G."/>
            <person name="Kumar K."/>
            <person name="McCouch S."/>
            <person name="Juretic N."/>
            <person name="Hoen D."/>
            <person name="Wright S."/>
            <person name="Bruskiewich R."/>
            <person name="Bureau T."/>
            <person name="Miyao A."/>
            <person name="Hirochika H."/>
            <person name="Nishikawa T."/>
            <person name="Kadowaki K."/>
            <person name="Sugiura M."/>
            <person name="Burr B."/>
            <person name="Sasaki T."/>
        </authorList>
    </citation>
    <scope>NUCLEOTIDE SEQUENCE [LARGE SCALE GENOMIC DNA]</scope>
    <source>
        <strain evidence="2">cv. Nipponbare</strain>
    </source>
</reference>
<evidence type="ECO:0000313" key="1">
    <source>
        <dbReference type="EMBL" id="BAT00287.1"/>
    </source>
</evidence>
<accession>A0A0P0X2R0</accession>
<name>A0A0P0X2R0_ORYSJ</name>
<dbReference type="AlphaFoldDB" id="A0A0P0X2R0"/>
<proteinExistence type="predicted"/>
<organism evidence="1 2">
    <name type="scientific">Oryza sativa subsp. japonica</name>
    <name type="common">Rice</name>
    <dbReference type="NCBI Taxonomy" id="39947"/>
    <lineage>
        <taxon>Eukaryota</taxon>
        <taxon>Viridiplantae</taxon>
        <taxon>Streptophyta</taxon>
        <taxon>Embryophyta</taxon>
        <taxon>Tracheophyta</taxon>
        <taxon>Spermatophyta</taxon>
        <taxon>Magnoliopsida</taxon>
        <taxon>Liliopsida</taxon>
        <taxon>Poales</taxon>
        <taxon>Poaceae</taxon>
        <taxon>BOP clade</taxon>
        <taxon>Oryzoideae</taxon>
        <taxon>Oryzeae</taxon>
        <taxon>Oryzinae</taxon>
        <taxon>Oryza</taxon>
        <taxon>Oryza sativa</taxon>
    </lineage>
</organism>
<dbReference type="PROSITE" id="PS51257">
    <property type="entry name" value="PROKAR_LIPOPROTEIN"/>
    <property type="match status" value="1"/>
</dbReference>
<reference evidence="1 2" key="3">
    <citation type="journal article" date="2013" name="Rice">
        <title>Improvement of the Oryza sativa Nipponbare reference genome using next generation sequence and optical map data.</title>
        <authorList>
            <person name="Kawahara Y."/>
            <person name="de la Bastide M."/>
            <person name="Hamilton J.P."/>
            <person name="Kanamori H."/>
            <person name="McCombie W.R."/>
            <person name="Ouyang S."/>
            <person name="Schwartz D.C."/>
            <person name="Tanaka T."/>
            <person name="Wu J."/>
            <person name="Zhou S."/>
            <person name="Childs K.L."/>
            <person name="Davidson R.M."/>
            <person name="Lin H."/>
            <person name="Quesada-Ocampo L."/>
            <person name="Vaillancourt B."/>
            <person name="Sakai H."/>
            <person name="Lee S.S."/>
            <person name="Kim J."/>
            <person name="Numa H."/>
            <person name="Itoh T."/>
            <person name="Buell C.R."/>
            <person name="Matsumoto T."/>
        </authorList>
    </citation>
    <scope>NUCLEOTIDE SEQUENCE [LARGE SCALE GENOMIC DNA]</scope>
    <source>
        <strain evidence="2">cv. Nipponbare</strain>
    </source>
</reference>
<dbReference type="PaxDb" id="39947-A0A0P0X2R0"/>
<dbReference type="InParanoid" id="A0A0P0X2R0"/>
<gene>
    <name evidence="1" type="ordered locus">Os07g0176401</name>
    <name evidence="1" type="ORF">OSNPB_070176401</name>
</gene>
<dbReference type="EMBL" id="AP014963">
    <property type="protein sequence ID" value="BAT00287.1"/>
    <property type="molecule type" value="Genomic_DNA"/>
</dbReference>
<protein>
    <submittedName>
        <fullName evidence="1">Os07g0176401 protein</fullName>
    </submittedName>
</protein>
<keyword evidence="2" id="KW-1185">Reference proteome</keyword>